<reference evidence="15 16" key="1">
    <citation type="submission" date="2016-06" db="EMBL/GenBank/DDBJ databases">
        <title>Four novel species of enterococci isolated from chicken manure.</title>
        <authorList>
            <person name="Van Tyne D."/>
        </authorList>
    </citation>
    <scope>NUCLEOTIDE SEQUENCE [LARGE SCALE GENOMIC DNA]</scope>
    <source>
        <strain evidence="15 16">CU12B</strain>
    </source>
</reference>
<comment type="similarity">
    <text evidence="3 11">Belongs to the PrsA family.</text>
</comment>
<dbReference type="HAMAP" id="MF_01145">
    <property type="entry name" value="Foldase_PrsA"/>
    <property type="match status" value="1"/>
</dbReference>
<keyword evidence="16" id="KW-1185">Reference proteome</keyword>
<dbReference type="PROSITE" id="PS50198">
    <property type="entry name" value="PPIC_PPIASE_2"/>
    <property type="match status" value="1"/>
</dbReference>
<dbReference type="PANTHER" id="PTHR47245:SF1">
    <property type="entry name" value="FOLDASE PROTEIN PRSA"/>
    <property type="match status" value="1"/>
</dbReference>
<keyword evidence="10 11" id="KW-0449">Lipoprotein</keyword>
<keyword evidence="7 11" id="KW-0472">Membrane</keyword>
<dbReference type="InterPro" id="IPR023059">
    <property type="entry name" value="Foldase_PrsA"/>
</dbReference>
<feature type="chain" id="PRO_5045908046" description="Foldase protein PrsA" evidence="13">
    <location>
        <begin position="20"/>
        <end position="323"/>
    </location>
</feature>
<protein>
    <recommendedName>
        <fullName evidence="11">Foldase protein PrsA</fullName>
        <ecNumber evidence="11">5.2.1.8</ecNumber>
    </recommendedName>
</protein>
<feature type="signal peptide" evidence="13">
    <location>
        <begin position="1"/>
        <end position="19"/>
    </location>
</feature>
<dbReference type="InterPro" id="IPR027304">
    <property type="entry name" value="Trigger_fact/SurA_dom_sf"/>
</dbReference>
<evidence type="ECO:0000256" key="9">
    <source>
        <dbReference type="ARBA" id="ARBA00023235"/>
    </source>
</evidence>
<gene>
    <name evidence="11" type="primary">prsA</name>
    <name evidence="15" type="ORF">BAU17_10285</name>
</gene>
<evidence type="ECO:0000256" key="10">
    <source>
        <dbReference type="ARBA" id="ARBA00023288"/>
    </source>
</evidence>
<evidence type="ECO:0000256" key="12">
    <source>
        <dbReference type="SAM" id="MobiDB-lite"/>
    </source>
</evidence>
<evidence type="ECO:0000256" key="8">
    <source>
        <dbReference type="ARBA" id="ARBA00023139"/>
    </source>
</evidence>
<dbReference type="InterPro" id="IPR000297">
    <property type="entry name" value="PPIase_PpiC"/>
</dbReference>
<keyword evidence="5 11" id="KW-0732">Signal</keyword>
<evidence type="ECO:0000256" key="4">
    <source>
        <dbReference type="ARBA" id="ARBA00022475"/>
    </source>
</evidence>
<dbReference type="Proteomes" id="UP000782705">
    <property type="component" value="Unassembled WGS sequence"/>
</dbReference>
<dbReference type="InterPro" id="IPR050245">
    <property type="entry name" value="PrsA_foldase"/>
</dbReference>
<organism evidence="15 16">
    <name type="scientific">Candidatus Enterococcus willemsii</name>
    <dbReference type="NCBI Taxonomy" id="1857215"/>
    <lineage>
        <taxon>Bacteria</taxon>
        <taxon>Bacillati</taxon>
        <taxon>Bacillota</taxon>
        <taxon>Bacilli</taxon>
        <taxon>Lactobacillales</taxon>
        <taxon>Enterococcaceae</taxon>
        <taxon>Enterococcus</taxon>
    </lineage>
</organism>
<comment type="subcellular location">
    <subcellularLocation>
        <location evidence="2 11">Cell membrane</location>
        <topology evidence="2 11">Lipid-anchor</topology>
    </subcellularLocation>
</comment>
<comment type="caution">
    <text evidence="15">The sequence shown here is derived from an EMBL/GenBank/DDBJ whole genome shotgun (WGS) entry which is preliminary data.</text>
</comment>
<dbReference type="Gene3D" id="3.10.50.40">
    <property type="match status" value="1"/>
</dbReference>
<evidence type="ECO:0000256" key="5">
    <source>
        <dbReference type="ARBA" id="ARBA00022729"/>
    </source>
</evidence>
<keyword evidence="6 11" id="KW-0697">Rotamase</keyword>
<evidence type="ECO:0000313" key="16">
    <source>
        <dbReference type="Proteomes" id="UP000782705"/>
    </source>
</evidence>
<keyword evidence="4 11" id="KW-1003">Cell membrane</keyword>
<dbReference type="InterPro" id="IPR046357">
    <property type="entry name" value="PPIase_dom_sf"/>
</dbReference>
<comment type="catalytic activity">
    <reaction evidence="1 11">
        <text>[protein]-peptidylproline (omega=180) = [protein]-peptidylproline (omega=0)</text>
        <dbReference type="Rhea" id="RHEA:16237"/>
        <dbReference type="Rhea" id="RHEA-COMP:10747"/>
        <dbReference type="Rhea" id="RHEA-COMP:10748"/>
        <dbReference type="ChEBI" id="CHEBI:83833"/>
        <dbReference type="ChEBI" id="CHEBI:83834"/>
        <dbReference type="EC" id="5.2.1.8"/>
    </reaction>
</comment>
<dbReference type="SUPFAM" id="SSF54534">
    <property type="entry name" value="FKBP-like"/>
    <property type="match status" value="1"/>
</dbReference>
<dbReference type="PANTHER" id="PTHR47245">
    <property type="entry name" value="PEPTIDYLPROLYL ISOMERASE"/>
    <property type="match status" value="1"/>
</dbReference>
<sequence length="323" mass="35498">MKKKILLAVLGAVSVVSLAACSGNSNTEIATMKGGKVTVSEFYDKAKTDQNSQQMVFNMILSEVFMNKYGEKVTDKMVDEQLKIAFGDNVDEQLKAANMTRKEVEQTIKENLALQEGLKAHVKLTDEDLKTAWDSFHPEVETQMIAVTSEDDAKAIQKDASKKDADFGKIAAEKSILPSKEDKGKVKFDSTTAATEVPEEVKQAAWGLKDGEVSDVIPVNSAYGSSFYVVKMVKTQAKGNDMDKYKDKVKEIATDAKLADQAFTQKAIGEELIDANVKIKDEAFSNILSSFTDAAQPEKKSTDDKKDDKKTEDTKSESTDESK</sequence>
<dbReference type="Pfam" id="PF00639">
    <property type="entry name" value="Rotamase"/>
    <property type="match status" value="1"/>
</dbReference>
<evidence type="ECO:0000256" key="7">
    <source>
        <dbReference type="ARBA" id="ARBA00023136"/>
    </source>
</evidence>
<evidence type="ECO:0000256" key="11">
    <source>
        <dbReference type="HAMAP-Rule" id="MF_01145"/>
    </source>
</evidence>
<evidence type="ECO:0000256" key="1">
    <source>
        <dbReference type="ARBA" id="ARBA00000971"/>
    </source>
</evidence>
<evidence type="ECO:0000256" key="13">
    <source>
        <dbReference type="SAM" id="SignalP"/>
    </source>
</evidence>
<evidence type="ECO:0000256" key="3">
    <source>
        <dbReference type="ARBA" id="ARBA00006071"/>
    </source>
</evidence>
<feature type="compositionally biased region" description="Basic and acidic residues" evidence="12">
    <location>
        <begin position="296"/>
        <end position="323"/>
    </location>
</feature>
<keyword evidence="9 11" id="KW-0413">Isomerase</keyword>
<dbReference type="RefSeq" id="WP_161901609.1">
    <property type="nucleotide sequence ID" value="NZ_MAEL01000031.1"/>
</dbReference>
<evidence type="ECO:0000256" key="6">
    <source>
        <dbReference type="ARBA" id="ARBA00023110"/>
    </source>
</evidence>
<accession>A0ABQ6Z0P1</accession>
<evidence type="ECO:0000259" key="14">
    <source>
        <dbReference type="PROSITE" id="PS50198"/>
    </source>
</evidence>
<dbReference type="GO" id="GO:0016853">
    <property type="term" value="F:isomerase activity"/>
    <property type="evidence" value="ECO:0007669"/>
    <property type="project" value="UniProtKB-KW"/>
</dbReference>
<proteinExistence type="inferred from homology"/>
<evidence type="ECO:0000256" key="2">
    <source>
        <dbReference type="ARBA" id="ARBA00004193"/>
    </source>
</evidence>
<feature type="domain" description="PpiC" evidence="14">
    <location>
        <begin position="137"/>
        <end position="232"/>
    </location>
</feature>
<dbReference type="EMBL" id="MAEL01000031">
    <property type="protein sequence ID" value="KAF1304580.1"/>
    <property type="molecule type" value="Genomic_DNA"/>
</dbReference>
<evidence type="ECO:0000313" key="15">
    <source>
        <dbReference type="EMBL" id="KAF1304580.1"/>
    </source>
</evidence>
<dbReference type="PROSITE" id="PS51257">
    <property type="entry name" value="PROKAR_LIPOPROTEIN"/>
    <property type="match status" value="1"/>
</dbReference>
<dbReference type="EC" id="5.2.1.8" evidence="11"/>
<feature type="region of interest" description="Disordered" evidence="12">
    <location>
        <begin position="290"/>
        <end position="323"/>
    </location>
</feature>
<name>A0ABQ6Z0P1_9ENTE</name>
<keyword evidence="8 11" id="KW-0564">Palmitate</keyword>
<comment type="function">
    <text evidence="11">Plays a major role in protein secretion by helping the post-translocational extracellular folding of several secreted proteins.</text>
</comment>
<dbReference type="SUPFAM" id="SSF109998">
    <property type="entry name" value="Triger factor/SurA peptide-binding domain-like"/>
    <property type="match status" value="1"/>
</dbReference>